<dbReference type="Proteomes" id="UP000035720">
    <property type="component" value="Unassembled WGS sequence"/>
</dbReference>
<comment type="caution">
    <text evidence="2">The sequence shown here is derived from an EMBL/GenBank/DDBJ whole genome shotgun (WGS) entry which is preliminary data.</text>
</comment>
<sequence>MTLTIEHAEAEGTLLHGTSRGDGSAEVVKGAGLAVGAQHRAVVRSAQQGRGAEAVADRADRDPAAGGRVRGRGVDRHHDRGPGRAAPRRTIPGAGRETGGPGRPGAG</sequence>
<evidence type="ECO:0000313" key="2">
    <source>
        <dbReference type="EMBL" id="CCI52559.1"/>
    </source>
</evidence>
<dbReference type="AlphaFoldDB" id="A0A077M7M9"/>
<proteinExistence type="predicted"/>
<feature type="region of interest" description="Disordered" evidence="1">
    <location>
        <begin position="44"/>
        <end position="107"/>
    </location>
</feature>
<keyword evidence="3" id="KW-1185">Reference proteome</keyword>
<gene>
    <name evidence="2" type="ORF">BN13_1830006</name>
</gene>
<evidence type="ECO:0000313" key="3">
    <source>
        <dbReference type="Proteomes" id="UP000035720"/>
    </source>
</evidence>
<dbReference type="EMBL" id="CAJC01000094">
    <property type="protein sequence ID" value="CCI52559.1"/>
    <property type="molecule type" value="Genomic_DNA"/>
</dbReference>
<evidence type="ECO:0000256" key="1">
    <source>
        <dbReference type="SAM" id="MobiDB-lite"/>
    </source>
</evidence>
<organism evidence="2 3">
    <name type="scientific">Nostocoides jenkinsii Ben 74</name>
    <dbReference type="NCBI Taxonomy" id="1193518"/>
    <lineage>
        <taxon>Bacteria</taxon>
        <taxon>Bacillati</taxon>
        <taxon>Actinomycetota</taxon>
        <taxon>Actinomycetes</taxon>
        <taxon>Micrococcales</taxon>
        <taxon>Intrasporangiaceae</taxon>
        <taxon>Nostocoides</taxon>
    </lineage>
</organism>
<name>A0A077M7M9_9MICO</name>
<feature type="region of interest" description="Disordered" evidence="1">
    <location>
        <begin position="1"/>
        <end position="23"/>
    </location>
</feature>
<reference evidence="2 3" key="1">
    <citation type="journal article" date="2013" name="ISME J.">
        <title>A metabolic model for members of the genus Tetrasphaera involved in enhanced biological phosphorus removal.</title>
        <authorList>
            <person name="Kristiansen R."/>
            <person name="Nguyen H.T.T."/>
            <person name="Saunders A.M."/>
            <person name="Nielsen J.L."/>
            <person name="Wimmer R."/>
            <person name="Le V.Q."/>
            <person name="McIlroy S.J."/>
            <person name="Petrovski S."/>
            <person name="Seviour R.J."/>
            <person name="Calteau A."/>
            <person name="Nielsen K.L."/>
            <person name="Nielsen P.H."/>
        </authorList>
    </citation>
    <scope>NUCLEOTIDE SEQUENCE [LARGE SCALE GENOMIC DNA]</scope>
    <source>
        <strain evidence="2 3">Ben 74</strain>
    </source>
</reference>
<feature type="compositionally biased region" description="Basic and acidic residues" evidence="1">
    <location>
        <begin position="1"/>
        <end position="10"/>
    </location>
</feature>
<accession>A0A077M7M9</accession>
<feature type="compositionally biased region" description="Gly residues" evidence="1">
    <location>
        <begin position="96"/>
        <end position="107"/>
    </location>
</feature>
<feature type="compositionally biased region" description="Basic and acidic residues" evidence="1">
    <location>
        <begin position="72"/>
        <end position="82"/>
    </location>
</feature>
<protein>
    <submittedName>
        <fullName evidence="2">Uncharacterized protein</fullName>
    </submittedName>
</protein>